<gene>
    <name evidence="3" type="ORF">ACFFNX_36460</name>
</gene>
<feature type="domain" description="Activator of Hsp90 ATPase homologue 1/2-like C-terminal" evidence="2">
    <location>
        <begin position="22"/>
        <end position="153"/>
    </location>
</feature>
<proteinExistence type="inferred from homology"/>
<evidence type="ECO:0000313" key="4">
    <source>
        <dbReference type="Proteomes" id="UP001589627"/>
    </source>
</evidence>
<evidence type="ECO:0000256" key="1">
    <source>
        <dbReference type="ARBA" id="ARBA00006817"/>
    </source>
</evidence>
<comment type="caution">
    <text evidence="3">The sequence shown here is derived from an EMBL/GenBank/DDBJ whole genome shotgun (WGS) entry which is preliminary data.</text>
</comment>
<name>A0ABV5YRI3_9ACTN</name>
<comment type="similarity">
    <text evidence="1">Belongs to the AHA1 family.</text>
</comment>
<dbReference type="CDD" id="cd07826">
    <property type="entry name" value="SRPBCC_CalC_Aha1-like_9"/>
    <property type="match status" value="1"/>
</dbReference>
<dbReference type="InterPro" id="IPR013538">
    <property type="entry name" value="ASHA1/2-like_C"/>
</dbReference>
<dbReference type="Gene3D" id="3.30.530.20">
    <property type="match status" value="1"/>
</dbReference>
<dbReference type="RefSeq" id="WP_378210546.1">
    <property type="nucleotide sequence ID" value="NZ_JBHLZP010000406.1"/>
</dbReference>
<keyword evidence="4" id="KW-1185">Reference proteome</keyword>
<sequence>MNDTLITAPPGIPQIVITRRFDAPRDLVFRAYTEPELLSRWLGPRDHTMTVERYEARDGGRWRYVGEDAEGHLHGFHGIFHGTPSPDGMVQTFEYEGAPGRVSLDTYTFEDDDGRTTVRSVSSFPSVEDRDRIVAQGMERGVRDSAERLTELLTDLKSGK</sequence>
<reference evidence="3 4" key="1">
    <citation type="submission" date="2024-09" db="EMBL/GenBank/DDBJ databases">
        <authorList>
            <person name="Sun Q."/>
            <person name="Mori K."/>
        </authorList>
    </citation>
    <scope>NUCLEOTIDE SEQUENCE [LARGE SCALE GENOMIC DNA]</scope>
    <source>
        <strain evidence="3 4">TBRC 0563</strain>
    </source>
</reference>
<dbReference type="EMBL" id="JBHLZP010000406">
    <property type="protein sequence ID" value="MFB9837669.1"/>
    <property type="molecule type" value="Genomic_DNA"/>
</dbReference>
<organism evidence="3 4">
    <name type="scientific">Actinoallomurus acaciae</name>
    <dbReference type="NCBI Taxonomy" id="502577"/>
    <lineage>
        <taxon>Bacteria</taxon>
        <taxon>Bacillati</taxon>
        <taxon>Actinomycetota</taxon>
        <taxon>Actinomycetes</taxon>
        <taxon>Streptosporangiales</taxon>
        <taxon>Thermomonosporaceae</taxon>
        <taxon>Actinoallomurus</taxon>
    </lineage>
</organism>
<dbReference type="InterPro" id="IPR023393">
    <property type="entry name" value="START-like_dom_sf"/>
</dbReference>
<dbReference type="SUPFAM" id="SSF55961">
    <property type="entry name" value="Bet v1-like"/>
    <property type="match status" value="1"/>
</dbReference>
<dbReference type="Pfam" id="PF08327">
    <property type="entry name" value="AHSA1"/>
    <property type="match status" value="1"/>
</dbReference>
<dbReference type="Proteomes" id="UP001589627">
    <property type="component" value="Unassembled WGS sequence"/>
</dbReference>
<evidence type="ECO:0000313" key="3">
    <source>
        <dbReference type="EMBL" id="MFB9837669.1"/>
    </source>
</evidence>
<protein>
    <submittedName>
        <fullName evidence="3">SRPBCC family protein</fullName>
    </submittedName>
</protein>
<evidence type="ECO:0000259" key="2">
    <source>
        <dbReference type="Pfam" id="PF08327"/>
    </source>
</evidence>
<accession>A0ABV5YRI3</accession>